<evidence type="ECO:0000313" key="2">
    <source>
        <dbReference type="EMBL" id="KAJ9663949.1"/>
    </source>
</evidence>
<proteinExistence type="predicted"/>
<name>A0ABQ9NQT3_9PEZI</name>
<sequence length="668" mass="71011">MAERSHHPHCACSQCDYERAIADLGLTRRNHITSVADDEHNEDLPPPEALQGLVAAMGGRGGVKNEWHNFSKVDPHPDPVALANPSLYDGHLARFNRGALVPKGNLSKAGSIPPLGPVEVRTYAHPRTSLGSANYGHTSNSTTVSHHDLPLRFGLIATFTKLPVIILQAIRFTFLYLFHCYMVKDLPSTNKNTRSSSRYPSTEDNDMAFREAMAKLRAKSAGLSKSRHAPQANSFEDPAGGGTIGPIQHLGLQHDTLGFQQGALNAIAAVQHEMEERGPRMSGVFQQDALNALGIQNETEERTVRMSGVTLVEDQTMTAEGVEDQTNIAEGTMFSGIPCIHHRNRNATELSHPSLRNSLRGWGSSSSDCAVDGQSEEADEEVVAANPQEEQAVPIAFPAVRPTVATTSDNRPIFVSSPTREECLTLTPAELDEAMQSDYHTFLQRNHRHVRVYQAEPEDDVADFRSVHESIHECINESIHEAASIYEMFPDIAPPAPVAPTTAPTNNAAAPMVPVVTPAAAPAMPSRPPPAVPAGPVVAPAIADIAPAVPTVTTLVAPVFFGAAPVAFTSGPVVQPVVPAITPAAPIVDAVDAPVVPATTSEAPVAAPGAPSTATEGAPAAAVASASLAQDLVDSTVEADRPLSKAESIKAHHAWLEGKGLKDSMWAH</sequence>
<organism evidence="2 3">
    <name type="scientific">Coniosporium apollinis</name>
    <dbReference type="NCBI Taxonomy" id="61459"/>
    <lineage>
        <taxon>Eukaryota</taxon>
        <taxon>Fungi</taxon>
        <taxon>Dikarya</taxon>
        <taxon>Ascomycota</taxon>
        <taxon>Pezizomycotina</taxon>
        <taxon>Dothideomycetes</taxon>
        <taxon>Dothideomycetes incertae sedis</taxon>
        <taxon>Coniosporium</taxon>
    </lineage>
</organism>
<evidence type="ECO:0000256" key="1">
    <source>
        <dbReference type="SAM" id="MobiDB-lite"/>
    </source>
</evidence>
<reference evidence="2" key="1">
    <citation type="submission" date="2022-10" db="EMBL/GenBank/DDBJ databases">
        <title>Culturing micro-colonial fungi from biological soil crusts in the Mojave desert and describing Neophaeococcomyces mojavensis, and introducing the new genera and species Taxawa tesnikishii.</title>
        <authorList>
            <person name="Kurbessoian T."/>
            <person name="Stajich J.E."/>
        </authorList>
    </citation>
    <scope>NUCLEOTIDE SEQUENCE</scope>
    <source>
        <strain evidence="2">TK_1</strain>
    </source>
</reference>
<keyword evidence="3" id="KW-1185">Reference proteome</keyword>
<gene>
    <name evidence="2" type="ORF">H2201_005431</name>
</gene>
<feature type="region of interest" description="Disordered" evidence="1">
    <location>
        <begin position="220"/>
        <end position="241"/>
    </location>
</feature>
<comment type="caution">
    <text evidence="2">The sequence shown here is derived from an EMBL/GenBank/DDBJ whole genome shotgun (WGS) entry which is preliminary data.</text>
</comment>
<evidence type="ECO:0000313" key="3">
    <source>
        <dbReference type="Proteomes" id="UP001172684"/>
    </source>
</evidence>
<protein>
    <submittedName>
        <fullName evidence="2">Uncharacterized protein</fullName>
    </submittedName>
</protein>
<accession>A0ABQ9NQT3</accession>
<dbReference type="Proteomes" id="UP001172684">
    <property type="component" value="Unassembled WGS sequence"/>
</dbReference>
<dbReference type="EMBL" id="JAPDRL010000040">
    <property type="protein sequence ID" value="KAJ9663949.1"/>
    <property type="molecule type" value="Genomic_DNA"/>
</dbReference>